<reference evidence="2 3" key="1">
    <citation type="journal article" date="2017" name="Curr. Biol.">
        <title>Genome architecture and evolution of a unichromosomal asexual nematode.</title>
        <authorList>
            <person name="Fradin H."/>
            <person name="Zegar C."/>
            <person name="Gutwein M."/>
            <person name="Lucas J."/>
            <person name="Kovtun M."/>
            <person name="Corcoran D."/>
            <person name="Baugh L.R."/>
            <person name="Kiontke K."/>
            <person name="Gunsalus K."/>
            <person name="Fitch D.H."/>
            <person name="Piano F."/>
        </authorList>
    </citation>
    <scope>NUCLEOTIDE SEQUENCE [LARGE SCALE GENOMIC DNA]</scope>
    <source>
        <strain evidence="2">PF1309</strain>
    </source>
</reference>
<organism evidence="2 3">
    <name type="scientific">Diploscapter pachys</name>
    <dbReference type="NCBI Taxonomy" id="2018661"/>
    <lineage>
        <taxon>Eukaryota</taxon>
        <taxon>Metazoa</taxon>
        <taxon>Ecdysozoa</taxon>
        <taxon>Nematoda</taxon>
        <taxon>Chromadorea</taxon>
        <taxon>Rhabditida</taxon>
        <taxon>Rhabditina</taxon>
        <taxon>Rhabditomorpha</taxon>
        <taxon>Rhabditoidea</taxon>
        <taxon>Rhabditidae</taxon>
        <taxon>Diploscapter</taxon>
    </lineage>
</organism>
<evidence type="ECO:0000313" key="3">
    <source>
        <dbReference type="Proteomes" id="UP000218231"/>
    </source>
</evidence>
<keyword evidence="3" id="KW-1185">Reference proteome</keyword>
<feature type="region of interest" description="Disordered" evidence="1">
    <location>
        <begin position="1"/>
        <end position="117"/>
    </location>
</feature>
<accession>A0A2A2JHH7</accession>
<gene>
    <name evidence="2" type="ORF">WR25_27275</name>
</gene>
<comment type="caution">
    <text evidence="2">The sequence shown here is derived from an EMBL/GenBank/DDBJ whole genome shotgun (WGS) entry which is preliminary data.</text>
</comment>
<proteinExistence type="predicted"/>
<evidence type="ECO:0000313" key="2">
    <source>
        <dbReference type="EMBL" id="PAV61115.1"/>
    </source>
</evidence>
<protein>
    <submittedName>
        <fullName evidence="2">Uncharacterized protein</fullName>
    </submittedName>
</protein>
<sequence>MEIKDGKRRKKRKGKEKGAGKAKGKREGKRPGPGRARPDPGRRGRKEEKRQAVRREAICADAKQRRNARACTHETATGEDKPIDRKNETWKKRGRKRRDEERKDGGRYVIADAQVSE</sequence>
<dbReference type="EMBL" id="LIAE01010434">
    <property type="protein sequence ID" value="PAV61115.1"/>
    <property type="molecule type" value="Genomic_DNA"/>
</dbReference>
<dbReference type="AlphaFoldDB" id="A0A2A2JHH7"/>
<feature type="compositionally biased region" description="Basic and acidic residues" evidence="1">
    <location>
        <begin position="76"/>
        <end position="106"/>
    </location>
</feature>
<dbReference type="Proteomes" id="UP000218231">
    <property type="component" value="Unassembled WGS sequence"/>
</dbReference>
<feature type="compositionally biased region" description="Basic residues" evidence="1">
    <location>
        <begin position="1"/>
        <end position="28"/>
    </location>
</feature>
<feature type="compositionally biased region" description="Basic and acidic residues" evidence="1">
    <location>
        <begin position="36"/>
        <end position="64"/>
    </location>
</feature>
<name>A0A2A2JHH7_9BILA</name>
<evidence type="ECO:0000256" key="1">
    <source>
        <dbReference type="SAM" id="MobiDB-lite"/>
    </source>
</evidence>